<protein>
    <recommendedName>
        <fullName evidence="3">Abi-like protein</fullName>
    </recommendedName>
</protein>
<sequence length="227" mass="26064">MLTSEAEVEWVKSFFSVPRFAPYVQSCGGDESAAVRLYWWNVEASAAFYAALHCLEIVLRNALHEELTLYYARSDWWTTARPAGDGTHLITDAYQKLRRTNGRPPNEDDIVAAMPFGFWVSLTSRSNEAAMWRPALYRAFRPGYRRSRREMYTHLNSLRLFRNRIMHHEPIHMRHLEADLHRVCELAEYLAPGVTKILARVSTIERVLARRPTPSSGGRRRVAGSGG</sequence>
<organism evidence="1 2">
    <name type="scientific">Paractinoplanes aksuensis</name>
    <dbReference type="NCBI Taxonomy" id="2939490"/>
    <lineage>
        <taxon>Bacteria</taxon>
        <taxon>Bacillati</taxon>
        <taxon>Actinomycetota</taxon>
        <taxon>Actinomycetes</taxon>
        <taxon>Micromonosporales</taxon>
        <taxon>Micromonosporaceae</taxon>
        <taxon>Paractinoplanes</taxon>
    </lineage>
</organism>
<comment type="caution">
    <text evidence="1">The sequence shown here is derived from an EMBL/GenBank/DDBJ whole genome shotgun (WGS) entry which is preliminary data.</text>
</comment>
<evidence type="ECO:0000313" key="2">
    <source>
        <dbReference type="Proteomes" id="UP001523369"/>
    </source>
</evidence>
<dbReference type="RefSeq" id="WP_253236692.1">
    <property type="nucleotide sequence ID" value="NZ_JAMYJR010000007.1"/>
</dbReference>
<dbReference type="Proteomes" id="UP001523369">
    <property type="component" value="Unassembled WGS sequence"/>
</dbReference>
<dbReference type="EMBL" id="JAMYJR010000007">
    <property type="protein sequence ID" value="MCO8270554.1"/>
    <property type="molecule type" value="Genomic_DNA"/>
</dbReference>
<name>A0ABT1DIE2_9ACTN</name>
<keyword evidence="2" id="KW-1185">Reference proteome</keyword>
<proteinExistence type="predicted"/>
<gene>
    <name evidence="1" type="ORF">M1L60_08080</name>
</gene>
<evidence type="ECO:0008006" key="3">
    <source>
        <dbReference type="Google" id="ProtNLM"/>
    </source>
</evidence>
<reference evidence="1 2" key="1">
    <citation type="submission" date="2022-06" db="EMBL/GenBank/DDBJ databases">
        <title>New Species of the Genus Actinoplanes, ActinopZanes ferrugineus.</title>
        <authorList>
            <person name="Ding P."/>
        </authorList>
    </citation>
    <scope>NUCLEOTIDE SEQUENCE [LARGE SCALE GENOMIC DNA]</scope>
    <source>
        <strain evidence="1 2">TRM88003</strain>
    </source>
</reference>
<evidence type="ECO:0000313" key="1">
    <source>
        <dbReference type="EMBL" id="MCO8270554.1"/>
    </source>
</evidence>
<accession>A0ABT1DIE2</accession>